<dbReference type="OrthoDB" id="3234380at2"/>
<comment type="caution">
    <text evidence="1">The sequence shown here is derived from an EMBL/GenBank/DDBJ whole genome shotgun (WGS) entry which is preliminary data.</text>
</comment>
<dbReference type="Proteomes" id="UP000029093">
    <property type="component" value="Unassembled WGS sequence"/>
</dbReference>
<reference evidence="1 2" key="1">
    <citation type="submission" date="2014-03" db="EMBL/GenBank/DDBJ databases">
        <title>Genomics of Bifidobacteria.</title>
        <authorList>
            <person name="Ventura M."/>
            <person name="Milani C."/>
            <person name="Lugli G.A."/>
        </authorList>
    </citation>
    <scope>NUCLEOTIDE SEQUENCE [LARGE SCALE GENOMIC DNA]</scope>
    <source>
        <strain evidence="1 2">LMG 10736</strain>
    </source>
</reference>
<dbReference type="Pfam" id="PF25681">
    <property type="entry name" value="Phage_TTP_17"/>
    <property type="match status" value="1"/>
</dbReference>
<dbReference type="EMBL" id="JGYQ01000007">
    <property type="protein sequence ID" value="KFI48219.1"/>
    <property type="molecule type" value="Genomic_DNA"/>
</dbReference>
<sequence>MANDTAALEAQLLAAGAAGLSFASEGNNKNYVNLIKEAAIYRYDVGENIGTFGKDWRPASGKKPFGYFSEDGITIHPEDGDTNDFTAHNGDNVLSWSSGGYWTIGFTGLESKKEIVETYFDASVGADGSLTIDHVECNKTAQYVVAGVTQSDHLLLLHAPKCKVNEREDIEWKVSDLMNFGMTLRTYKDVPATPYFMKLYGFPMDV</sequence>
<dbReference type="RefSeq" id="WP_051616626.1">
    <property type="nucleotide sequence ID" value="NZ_JGYQ01000007.1"/>
</dbReference>
<name>A0A086ZNW9_9BIFI</name>
<keyword evidence="2" id="KW-1185">Reference proteome</keyword>
<dbReference type="AlphaFoldDB" id="A0A086ZNW9"/>
<evidence type="ECO:0000313" key="2">
    <source>
        <dbReference type="Proteomes" id="UP000029093"/>
    </source>
</evidence>
<evidence type="ECO:0000313" key="1">
    <source>
        <dbReference type="EMBL" id="KFI48219.1"/>
    </source>
</evidence>
<dbReference type="GeneID" id="303203543"/>
<protein>
    <submittedName>
        <fullName evidence="1">Integral membrane protein TerC family protein</fullName>
    </submittedName>
</protein>
<gene>
    <name evidence="1" type="ORF">BBOU_0347</name>
</gene>
<organism evidence="1 2">
    <name type="scientific">Bifidobacterium boum</name>
    <dbReference type="NCBI Taxonomy" id="78343"/>
    <lineage>
        <taxon>Bacteria</taxon>
        <taxon>Bacillati</taxon>
        <taxon>Actinomycetota</taxon>
        <taxon>Actinomycetes</taxon>
        <taxon>Bifidobacteriales</taxon>
        <taxon>Bifidobacteriaceae</taxon>
        <taxon>Bifidobacterium</taxon>
    </lineage>
</organism>
<dbReference type="InterPro" id="IPR058154">
    <property type="entry name" value="Bxb1_TTP-like"/>
</dbReference>
<proteinExistence type="predicted"/>
<accession>A0A086ZNW9</accession>